<dbReference type="NCBIfam" id="TIGR01451">
    <property type="entry name" value="B_ant_repeat"/>
    <property type="match status" value="2"/>
</dbReference>
<feature type="transmembrane region" description="Helical" evidence="1">
    <location>
        <begin position="12"/>
        <end position="33"/>
    </location>
</feature>
<keyword evidence="1" id="KW-0812">Transmembrane</keyword>
<dbReference type="InterPro" id="IPR057708">
    <property type="entry name" value="DUF7948"/>
</dbReference>
<dbReference type="InterPro" id="IPR010620">
    <property type="entry name" value="SBBP_repeat"/>
</dbReference>
<sequence length="2552" mass="254383">MPLRLPWCVKSAPVYFLVILISGFLAGGFRAAAYDGSISGSSPERSVLPPTVARRQAQNLPLLFLKDPNGVPGADGAYSGLNSEYALWVRQTGFSVVTTHVENHIAGVQLRFAGAMPAGAMRAEQSPTKLNEYIGSDRSKWQENLPTYRRLITSEIYPGIHVEYYGTGSHLEHDFVIAPEAEPARVVIDVGGAEKIAREADGSLRLMTRSGVVNMLRPQAYQTNKDGSRRSIAAEYVVAGNSIRFRLADYDRHRELIIDPVIVWSTFLNASGTLSTGTTVTGIVSDASGNLYLTGNVTSTAASTAFDSAGFFGPGSAVANEDGNNPSDNTADAFVAALPANGEGAEASWVTIIGGTLGATSSAITLAPTTPGLIYFGGSTASVDFPATSGAYSTSRGSIASVGWIASLNLNGAIQSATFVPASSGTTVTIAGLAVDSSGNVTAALGVDPTGTFPTTANALGYTTNPGAAVLVLNGTLTGSAQLATYLGGFTGTTTLASVAVDGLGGIYLAGESTGDFPEAGAFSQTNSFAHNSSDGSTGDVFVAKITPPVGAATTYGVAYAAWLSGSAADEASGLALDAAGNAYAFGTTASSDLRANFTYTNTAGPVTAPTAGTLNGTAMQLVFPAKSTGGTPGGYLAKVDATGKPVGFTYLGGDGSDFLQGGTLDSNGNVVLVGSTDSTSGKFVPSVAATLPSDMQNAAGTHAFAVQIKGDLSAGLYDANLGPVGTGPATAAITADAQGLSYAALNLTGVAYASASGLQSGQGSSASTPYVAALAAATPGTGAGFRVASATNNYGANGLAAGDAVSWIWTLTGQNGGAKDVVVNLPVTASANSAFTVTGATGTASPGSCVTGAGGLTCIIPSLGDGSSVTVTAALTLGASGGPAAGLTLMATGYDAEGDQISLNQASAPQLSLSIAQSSATVYAAASQTVALAFSGTAEETYTFKVSNASGYVGSNVVITPSLPANFVAVTVSPSTCTAMTCSIATLAANGSSSYSITGYYSDSALFPDATPVTVLQDVNATAVATGTTAVDTTKVTTTVNRGFSIGNFSVSGPGASSFVLGTNIALTYNLTNTGPGAVYGLQLGNTLTVGGLTINVVSTGSGISCSSFGSCTIPVLPADGVAHAFTATVVFPDGPAPVNASLGSGTPVTVGSTITVPTGFTEISGSNTGSLGPITVERSAHLKVNTSQSAYSGAQTAFNLGDTVTYTVTVTNSGPNQTGTTDTLQLTPPSGSAAFTVTNIAVPAGGSCGTGSNPLCTLPSIPANHSVTFTVQGSYADTATNAAVTGAVIPEAFSAVSTLRSASDSNAAGTASGDNTATVNSPVHRTATLVIPTPTATGGSLSCPAGQSPCVYMANTIASPYGPNDIASYTVQVSNNGPDIATGVSFTLPLPQALNGATAHIVNVTTGPVETPGTPAFGSAVSCTATAASISCSGGNLPVGTNVLTVTFAGTYDAATVPTASTAVAAASTATVSTTAASAGQPASGSTTVASALPSIYVARAVHLKLTKTRNIAIDIPAATFAIRTDGNGQPVINLDEHPGQLIAGANDALEFDFTLSNLGANAAPAGWTTVTEMLPPYFEIVTAPNPSVASCVVAGATITAGYMTGAGGAAMSCTLSGSLAGGSALSPAGACTVNAAFLCYQGKFIDGKGAAADITGSPVSGWTPEIPLIAASSKAVSTNGMTLVPDAVDPVSNSDAASGTIPFSVQRVVHLHVLSSKIMQTNETALAPVGGVSGAGIAEAQTAVQGGAVANYLRYEATVVNDGPNWSVQPQLTAATDKNFTLVGEPLNGAVIAYASTAAAGSGTSTGQALGPLSQMSSAAELFDFDGFYGLSAFANENCDVQTGAPANSLCGTTAQTQAFAFGSVADAKAEDNRNGNVPLPPLLAILPVTVVNTPVGSSFTLQPYDPAQTAGSNVPLTLTIPAVSQAGITSVEQVKASQSDGDLPVAAAATAAYAKGAKLYVYGSPSTSNATQPGPYYYESASDAAITGMTTVCIANPPEVFVKPERALLWALQGVPSGTMQSGAISVQSDGVFNVAPPNASVPIAEISGATEQEQFTDGYPTVTAGGKSVLNSALGKPFCGTVDGYANGALSYPASGNVTASGSPMKLALLEPLNFAPTFGTNAALSTPTGTSGGKGVTASTYTLDLSIASGGVFDYNDGEPCYLGGQRTACHDNNYLTTWLFTGNNLLQPPQPVSPSASLVSLGGSAVPIYAYPGTNNPMAPFSQVPSAGKQSVTLLTGASLNVVVTDQIGSQTFNQESFCDPNVQGAGYAYLAASSCNAQAIAASTPSQSQALPLTKNNVTVPGAEVLYLPSPGGAGGGVTVGGYLDPDVQVPNEPASCAASESNCVSAGYAVPTIQAGQSQAFAWESLYFLASGNAGVPYQLSCASVSTLGGSAVQFTSVSGSSWAASSLGITCALNPTGYTFTNSTIPGVVIGTTATVARMERPAIGGSPGLPSKFFLSLLAPWMIVPLTFRRKWMQGNTRFMVVVWLLAGLAMCTGLMACGAGPSVPATTSGLAATPSGTYAIAVNYSGGGASGTHYFYITVK</sequence>
<keyword evidence="1" id="KW-1133">Transmembrane helix</keyword>
<dbReference type="PANTHER" id="PTHR35580:SF1">
    <property type="entry name" value="PHYTASE-LIKE DOMAIN-CONTAINING PROTEIN"/>
    <property type="match status" value="1"/>
</dbReference>
<name>A0A372IQZ2_9BACT</name>
<reference evidence="3 4" key="1">
    <citation type="submission" date="2018-08" db="EMBL/GenBank/DDBJ databases">
        <title>Acidipila sp. 4G-K13, an acidobacterium isolated from forest soil.</title>
        <authorList>
            <person name="Gao Z.-H."/>
            <person name="Qiu L.-H."/>
        </authorList>
    </citation>
    <scope>NUCLEOTIDE SEQUENCE [LARGE SCALE GENOMIC DNA]</scope>
    <source>
        <strain evidence="3 4">4G-K13</strain>
    </source>
</reference>
<dbReference type="Pfam" id="PF25778">
    <property type="entry name" value="DUF7948"/>
    <property type="match status" value="1"/>
</dbReference>
<dbReference type="InterPro" id="IPR052918">
    <property type="entry name" value="Motility_Chemotaxis_Reg"/>
</dbReference>
<dbReference type="InterPro" id="IPR047589">
    <property type="entry name" value="DUF11_rpt"/>
</dbReference>
<dbReference type="Pfam" id="PF06739">
    <property type="entry name" value="SBBP"/>
    <property type="match status" value="1"/>
</dbReference>
<proteinExistence type="predicted"/>
<organism evidence="3 4">
    <name type="scientific">Paracidobacterium acidisoli</name>
    <dbReference type="NCBI Taxonomy" id="2303751"/>
    <lineage>
        <taxon>Bacteria</taxon>
        <taxon>Pseudomonadati</taxon>
        <taxon>Acidobacteriota</taxon>
        <taxon>Terriglobia</taxon>
        <taxon>Terriglobales</taxon>
        <taxon>Acidobacteriaceae</taxon>
        <taxon>Paracidobacterium</taxon>
    </lineage>
</organism>
<evidence type="ECO:0000256" key="1">
    <source>
        <dbReference type="SAM" id="Phobius"/>
    </source>
</evidence>
<comment type="caution">
    <text evidence="3">The sequence shown here is derived from an EMBL/GenBank/DDBJ whole genome shotgun (WGS) entry which is preliminary data.</text>
</comment>
<dbReference type="Proteomes" id="UP000264702">
    <property type="component" value="Unassembled WGS sequence"/>
</dbReference>
<gene>
    <name evidence="3" type="ORF">D0Y96_03960</name>
</gene>
<feature type="transmembrane region" description="Helical" evidence="1">
    <location>
        <begin position="2460"/>
        <end position="2479"/>
    </location>
</feature>
<evidence type="ECO:0000313" key="3">
    <source>
        <dbReference type="EMBL" id="RFU17326.1"/>
    </source>
</evidence>
<accession>A0A372IQZ2</accession>
<keyword evidence="1" id="KW-0472">Membrane</keyword>
<dbReference type="PANTHER" id="PTHR35580">
    <property type="entry name" value="CELL SURFACE GLYCOPROTEIN (S-LAYER PROTEIN)-LIKE PROTEIN"/>
    <property type="match status" value="1"/>
</dbReference>
<keyword evidence="4" id="KW-1185">Reference proteome</keyword>
<dbReference type="EMBL" id="QVQT01000002">
    <property type="protein sequence ID" value="RFU17326.1"/>
    <property type="molecule type" value="Genomic_DNA"/>
</dbReference>
<evidence type="ECO:0000313" key="4">
    <source>
        <dbReference type="Proteomes" id="UP000264702"/>
    </source>
</evidence>
<feature type="transmembrane region" description="Helical" evidence="1">
    <location>
        <begin position="2491"/>
        <end position="2513"/>
    </location>
</feature>
<evidence type="ECO:0000259" key="2">
    <source>
        <dbReference type="Pfam" id="PF25778"/>
    </source>
</evidence>
<feature type="domain" description="DUF7948" evidence="2">
    <location>
        <begin position="103"/>
        <end position="261"/>
    </location>
</feature>
<protein>
    <recommendedName>
        <fullName evidence="2">DUF7948 domain-containing protein</fullName>
    </recommendedName>
</protein>